<dbReference type="PROSITE" id="PS50164">
    <property type="entry name" value="GIY_YIG"/>
    <property type="match status" value="1"/>
</dbReference>
<evidence type="ECO:0000259" key="2">
    <source>
        <dbReference type="PROSITE" id="PS50164"/>
    </source>
</evidence>
<dbReference type="InterPro" id="IPR050190">
    <property type="entry name" value="UPF0213_domain"/>
</dbReference>
<dbReference type="Pfam" id="PF01541">
    <property type="entry name" value="GIY-YIG"/>
    <property type="match status" value="1"/>
</dbReference>
<dbReference type="Gene3D" id="3.40.1440.10">
    <property type="entry name" value="GIY-YIG endonuclease"/>
    <property type="match status" value="1"/>
</dbReference>
<comment type="similarity">
    <text evidence="1">Belongs to the UPF0213 family.</text>
</comment>
<dbReference type="SMART" id="SM00465">
    <property type="entry name" value="GIYc"/>
    <property type="match status" value="1"/>
</dbReference>
<name>A0A9D1FJL5_9BACT</name>
<sequence length="80" mass="9492">MKYYLYILQTKDNTLYCGIAKDIQKRFCEHINGKGAKYTRAHKPDKIVYTKEFDSKSEALKEEYRIKQLSRAEKLKLIGE</sequence>
<dbReference type="InterPro" id="IPR035901">
    <property type="entry name" value="GIY-YIG_endonuc_sf"/>
</dbReference>
<reference evidence="3" key="2">
    <citation type="journal article" date="2021" name="PeerJ">
        <title>Extensive microbial diversity within the chicken gut microbiome revealed by metagenomics and culture.</title>
        <authorList>
            <person name="Gilroy R."/>
            <person name="Ravi A."/>
            <person name="Getino M."/>
            <person name="Pursley I."/>
            <person name="Horton D.L."/>
            <person name="Alikhan N.F."/>
            <person name="Baker D."/>
            <person name="Gharbi K."/>
            <person name="Hall N."/>
            <person name="Watson M."/>
            <person name="Adriaenssens E.M."/>
            <person name="Foster-Nyarko E."/>
            <person name="Jarju S."/>
            <person name="Secka A."/>
            <person name="Antonio M."/>
            <person name="Oren A."/>
            <person name="Chaudhuri R.R."/>
            <person name="La Ragione R."/>
            <person name="Hildebrand F."/>
            <person name="Pallen M.J."/>
        </authorList>
    </citation>
    <scope>NUCLEOTIDE SEQUENCE</scope>
    <source>
        <strain evidence="3">CHK152-2871</strain>
    </source>
</reference>
<feature type="domain" description="GIY-YIG" evidence="2">
    <location>
        <begin position="1"/>
        <end position="76"/>
    </location>
</feature>
<dbReference type="InterPro" id="IPR000305">
    <property type="entry name" value="GIY-YIG_endonuc"/>
</dbReference>
<dbReference type="SUPFAM" id="SSF82771">
    <property type="entry name" value="GIY-YIG endonuclease"/>
    <property type="match status" value="1"/>
</dbReference>
<evidence type="ECO:0000313" key="4">
    <source>
        <dbReference type="Proteomes" id="UP000886865"/>
    </source>
</evidence>
<organism evidence="3 4">
    <name type="scientific">Candidatus Galligastranaerophilus intestinavium</name>
    <dbReference type="NCBI Taxonomy" id="2840836"/>
    <lineage>
        <taxon>Bacteria</taxon>
        <taxon>Candidatus Galligastranaerophilus</taxon>
    </lineage>
</organism>
<dbReference type="PANTHER" id="PTHR34477:SF1">
    <property type="entry name" value="UPF0213 PROTEIN YHBQ"/>
    <property type="match status" value="1"/>
</dbReference>
<comment type="caution">
    <text evidence="3">The sequence shown here is derived from an EMBL/GenBank/DDBJ whole genome shotgun (WGS) entry which is preliminary data.</text>
</comment>
<dbReference type="EMBL" id="DVJQ01000066">
    <property type="protein sequence ID" value="HIS74897.1"/>
    <property type="molecule type" value="Genomic_DNA"/>
</dbReference>
<gene>
    <name evidence="3" type="ORF">IAA86_07745</name>
</gene>
<dbReference type="Proteomes" id="UP000886865">
    <property type="component" value="Unassembled WGS sequence"/>
</dbReference>
<evidence type="ECO:0000313" key="3">
    <source>
        <dbReference type="EMBL" id="HIS74897.1"/>
    </source>
</evidence>
<evidence type="ECO:0000256" key="1">
    <source>
        <dbReference type="ARBA" id="ARBA00007435"/>
    </source>
</evidence>
<proteinExistence type="inferred from homology"/>
<protein>
    <submittedName>
        <fullName evidence="3">GIY-YIG nuclease family protein</fullName>
    </submittedName>
</protein>
<dbReference type="CDD" id="cd10456">
    <property type="entry name" value="GIY-YIG_UPF0213"/>
    <property type="match status" value="1"/>
</dbReference>
<dbReference type="PANTHER" id="PTHR34477">
    <property type="entry name" value="UPF0213 PROTEIN YHBQ"/>
    <property type="match status" value="1"/>
</dbReference>
<dbReference type="AlphaFoldDB" id="A0A9D1FJL5"/>
<accession>A0A9D1FJL5</accession>
<reference evidence="3" key="1">
    <citation type="submission" date="2020-10" db="EMBL/GenBank/DDBJ databases">
        <authorList>
            <person name="Gilroy R."/>
        </authorList>
    </citation>
    <scope>NUCLEOTIDE SEQUENCE</scope>
    <source>
        <strain evidence="3">CHK152-2871</strain>
    </source>
</reference>